<dbReference type="InterPro" id="IPR035810">
    <property type="entry name" value="PEBP_euk"/>
</dbReference>
<evidence type="ECO:0000313" key="7">
    <source>
        <dbReference type="Proteomes" id="UP000094565"/>
    </source>
</evidence>
<protein>
    <recommendedName>
        <fullName evidence="5">Large ribosomal subunit protein mL38</fullName>
    </recommendedName>
</protein>
<dbReference type="FunFam" id="3.90.280.10:FF:000004">
    <property type="entry name" value="Mitochondrial large ribosomal subunit YmL35"/>
    <property type="match status" value="1"/>
</dbReference>
<comment type="function">
    <text evidence="3">Component of the mitochondrial ribosome (mitoribosome), a dedicated translation machinery responsible for the synthesis of mitochondrial genome-encoded proteins, including at least some of the essential transmembrane subunits of the mitochondrial respiratory chain. The mitoribosomes are attached to the mitochondrial inner membrane and translation products are cotranslationally integrated into the membrane.</text>
</comment>
<evidence type="ECO:0000256" key="1">
    <source>
        <dbReference type="ARBA" id="ARBA00004173"/>
    </source>
</evidence>
<dbReference type="PANTHER" id="PTHR11362:SF82">
    <property type="entry name" value="PHOSPHATIDYLETHANOLAMINE-BINDING PROTEIN 4"/>
    <property type="match status" value="1"/>
</dbReference>
<name>A0A1B2JGW7_PICPA</name>
<evidence type="ECO:0000256" key="3">
    <source>
        <dbReference type="ARBA" id="ARBA00037226"/>
    </source>
</evidence>
<comment type="similarity">
    <text evidence="4">Belongs to the phosphatidylethanolamine-binding protein family. Mitochondrion-specific ribosomal protein mL38 subfamily.</text>
</comment>
<evidence type="ECO:0000256" key="2">
    <source>
        <dbReference type="ARBA" id="ARBA00023128"/>
    </source>
</evidence>
<dbReference type="Gene3D" id="3.90.280.10">
    <property type="entry name" value="PEBP-like"/>
    <property type="match status" value="1"/>
</dbReference>
<accession>A0A1B2JGW7</accession>
<evidence type="ECO:0000256" key="5">
    <source>
        <dbReference type="ARBA" id="ARBA00039444"/>
    </source>
</evidence>
<keyword evidence="2" id="KW-0496">Mitochondrion</keyword>
<gene>
    <name evidence="6" type="primary">MRPL35</name>
    <name evidence="6" type="ORF">ATY40_BA7504372</name>
</gene>
<dbReference type="AlphaFoldDB" id="A0A1B2JGW7"/>
<dbReference type="OrthoDB" id="2153661at2759"/>
<dbReference type="SUPFAM" id="SSF49777">
    <property type="entry name" value="PEBP-like"/>
    <property type="match status" value="1"/>
</dbReference>
<dbReference type="InterPro" id="IPR008914">
    <property type="entry name" value="PEBP"/>
</dbReference>
<evidence type="ECO:0000256" key="4">
    <source>
        <dbReference type="ARBA" id="ARBA00038016"/>
    </source>
</evidence>
<reference evidence="6 7" key="1">
    <citation type="submission" date="2016-02" db="EMBL/GenBank/DDBJ databases">
        <title>Comparative genomic and transcriptomic foundation for Pichia pastoris.</title>
        <authorList>
            <person name="Love K.R."/>
            <person name="Shah K.A."/>
            <person name="Whittaker C.A."/>
            <person name="Wu J."/>
            <person name="Bartlett M.C."/>
            <person name="Ma D."/>
            <person name="Leeson R.L."/>
            <person name="Priest M."/>
            <person name="Young S.K."/>
            <person name="Love J.C."/>
        </authorList>
    </citation>
    <scope>NUCLEOTIDE SEQUENCE [LARGE SCALE GENOMIC DNA]</scope>
    <source>
        <strain evidence="6 7">ATCC 28485</strain>
    </source>
</reference>
<keyword evidence="7" id="KW-1185">Reference proteome</keyword>
<dbReference type="CDD" id="cd00866">
    <property type="entry name" value="PEBP_euk"/>
    <property type="match status" value="1"/>
</dbReference>
<organism evidence="6 7">
    <name type="scientific">Komagataella pastoris</name>
    <name type="common">Yeast</name>
    <name type="synonym">Pichia pastoris</name>
    <dbReference type="NCBI Taxonomy" id="4922"/>
    <lineage>
        <taxon>Eukaryota</taxon>
        <taxon>Fungi</taxon>
        <taxon>Dikarya</taxon>
        <taxon>Ascomycota</taxon>
        <taxon>Saccharomycotina</taxon>
        <taxon>Pichiomycetes</taxon>
        <taxon>Pichiales</taxon>
        <taxon>Pichiaceae</taxon>
        <taxon>Komagataella</taxon>
    </lineage>
</organism>
<dbReference type="Gene3D" id="1.20.58.1180">
    <property type="match status" value="1"/>
</dbReference>
<dbReference type="Proteomes" id="UP000094565">
    <property type="component" value="Chromosome 4"/>
</dbReference>
<evidence type="ECO:0000313" key="6">
    <source>
        <dbReference type="EMBL" id="ANZ77290.1"/>
    </source>
</evidence>
<sequence>MSFGTGVWSNFSKRSTSLTVSSNKIKQGLLNAGLPFGPATLRKRSSRIKYSSPIGLSAVYPMAYEILELESSKIYETLSRQANELSMEQKEELLVRAEYHNPEVVFKSHFQTNSLDRTQPVYRRYLREKWESHDKMLLMQRLESLHAIPDTLPTLDPKCDVVLRFPHNNVHTTVEPGQLLSSNVTKKPPSLEVVEFDPVPHDLYTVLIVNPDTPDLENDTFSTTLHWALKNVPISSSDICIDALKLQECPERELVSYLPPVPDKNAPVNRLVVWVFRQNQKELADSSVTREFFDIRGFAARNSLTAVGAHIWRSGWDRNVPNVREIYGLPKGRVFHRVRR</sequence>
<dbReference type="InterPro" id="IPR036610">
    <property type="entry name" value="PEBP-like_sf"/>
</dbReference>
<proteinExistence type="inferred from homology"/>
<dbReference type="EMBL" id="CP014587">
    <property type="protein sequence ID" value="ANZ77290.1"/>
    <property type="molecule type" value="Genomic_DNA"/>
</dbReference>
<dbReference type="GO" id="GO:0005739">
    <property type="term" value="C:mitochondrion"/>
    <property type="evidence" value="ECO:0007669"/>
    <property type="project" value="UniProtKB-SubCell"/>
</dbReference>
<comment type="subcellular location">
    <subcellularLocation>
        <location evidence="1">Mitochondrion</location>
    </subcellularLocation>
</comment>
<dbReference type="PANTHER" id="PTHR11362">
    <property type="entry name" value="PHOSPHATIDYLETHANOLAMINE-BINDING PROTEIN"/>
    <property type="match status" value="1"/>
</dbReference>
<dbReference type="Pfam" id="PF01161">
    <property type="entry name" value="PBP"/>
    <property type="match status" value="1"/>
</dbReference>